<evidence type="ECO:0000313" key="2">
    <source>
        <dbReference type="EMBL" id="MFC3039697.1"/>
    </source>
</evidence>
<name>A0ABV7CTB9_9BACI</name>
<protein>
    <submittedName>
        <fullName evidence="2">Small multi-drug export protein</fullName>
    </submittedName>
</protein>
<dbReference type="Pfam" id="PF06695">
    <property type="entry name" value="Sm_multidrug_ex"/>
    <property type="match status" value="1"/>
</dbReference>
<sequence length="158" mass="17455">MENLLLQCLFVFFVSMVPFLEVFLTVPTAIIAFNFPPFAALILAIFGNAVSILVFVFFGTQINRLYHTLYNKLRKRENTSKEFNPRIKRTFDRFGAIGVCFLSTILFSSQVGAAATTSFGISRGQVFIWTILGVITVAVVMATLSVVAEGLVSSLVNL</sequence>
<accession>A0ABV7CTB9</accession>
<gene>
    <name evidence="2" type="ORF">ACFOGI_05485</name>
</gene>
<keyword evidence="1" id="KW-0472">Membrane</keyword>
<reference evidence="3" key="1">
    <citation type="journal article" date="2019" name="Int. J. Syst. Evol. Microbiol.">
        <title>The Global Catalogue of Microorganisms (GCM) 10K type strain sequencing project: providing services to taxonomists for standard genome sequencing and annotation.</title>
        <authorList>
            <consortium name="The Broad Institute Genomics Platform"/>
            <consortium name="The Broad Institute Genome Sequencing Center for Infectious Disease"/>
            <person name="Wu L."/>
            <person name="Ma J."/>
        </authorList>
    </citation>
    <scope>NUCLEOTIDE SEQUENCE [LARGE SCALE GENOMIC DNA]</scope>
    <source>
        <strain evidence="3">KCTC 13128</strain>
    </source>
</reference>
<feature type="transmembrane region" description="Helical" evidence="1">
    <location>
        <begin position="94"/>
        <end position="115"/>
    </location>
</feature>
<dbReference type="RefSeq" id="WP_390269646.1">
    <property type="nucleotide sequence ID" value="NZ_JBHRSA010000021.1"/>
</dbReference>
<dbReference type="Proteomes" id="UP001595279">
    <property type="component" value="Unassembled WGS sequence"/>
</dbReference>
<evidence type="ECO:0000256" key="1">
    <source>
        <dbReference type="SAM" id="Phobius"/>
    </source>
</evidence>
<keyword evidence="1" id="KW-1133">Transmembrane helix</keyword>
<feature type="transmembrane region" description="Helical" evidence="1">
    <location>
        <begin position="42"/>
        <end position="66"/>
    </location>
</feature>
<comment type="caution">
    <text evidence="2">The sequence shown here is derived from an EMBL/GenBank/DDBJ whole genome shotgun (WGS) entry which is preliminary data.</text>
</comment>
<feature type="transmembrane region" description="Helical" evidence="1">
    <location>
        <begin position="127"/>
        <end position="152"/>
    </location>
</feature>
<dbReference type="EMBL" id="JBHRSA010000021">
    <property type="protein sequence ID" value="MFC3039697.1"/>
    <property type="molecule type" value="Genomic_DNA"/>
</dbReference>
<keyword evidence="3" id="KW-1185">Reference proteome</keyword>
<organism evidence="2 3">
    <name type="scientific">Virgibacillus xinjiangensis</name>
    <dbReference type="NCBI Taxonomy" id="393090"/>
    <lineage>
        <taxon>Bacteria</taxon>
        <taxon>Bacillati</taxon>
        <taxon>Bacillota</taxon>
        <taxon>Bacilli</taxon>
        <taxon>Bacillales</taxon>
        <taxon>Bacillaceae</taxon>
        <taxon>Virgibacillus</taxon>
    </lineage>
</organism>
<evidence type="ECO:0000313" key="3">
    <source>
        <dbReference type="Proteomes" id="UP001595279"/>
    </source>
</evidence>
<dbReference type="InterPro" id="IPR009577">
    <property type="entry name" value="Sm_multidrug_ex"/>
</dbReference>
<proteinExistence type="predicted"/>
<keyword evidence="1" id="KW-0812">Transmembrane</keyword>